<organism evidence="8 9">
    <name type="scientific">Bucorvus abyssinicus</name>
    <name type="common">Northern ground-hornbill</name>
    <name type="synonym">Abyssinian ground-hornbill</name>
    <dbReference type="NCBI Taxonomy" id="153643"/>
    <lineage>
        <taxon>Eukaryota</taxon>
        <taxon>Metazoa</taxon>
        <taxon>Chordata</taxon>
        <taxon>Craniata</taxon>
        <taxon>Vertebrata</taxon>
        <taxon>Euteleostomi</taxon>
        <taxon>Archelosauria</taxon>
        <taxon>Archosauria</taxon>
        <taxon>Dinosauria</taxon>
        <taxon>Saurischia</taxon>
        <taxon>Theropoda</taxon>
        <taxon>Coelurosauria</taxon>
        <taxon>Aves</taxon>
        <taxon>Neognathae</taxon>
        <taxon>Neoaves</taxon>
        <taxon>Telluraves</taxon>
        <taxon>Coraciimorphae</taxon>
        <taxon>Bucerotiformes</taxon>
        <taxon>Bucorvidae</taxon>
        <taxon>Bucorvus</taxon>
    </lineage>
</organism>
<evidence type="ECO:0000256" key="4">
    <source>
        <dbReference type="ARBA" id="ARBA00023319"/>
    </source>
</evidence>
<proteinExistence type="predicted"/>
<evidence type="ECO:0000313" key="8">
    <source>
        <dbReference type="EMBL" id="NWR64710.1"/>
    </source>
</evidence>
<keyword evidence="6" id="KW-0812">Transmembrane</keyword>
<dbReference type="InterPro" id="IPR051755">
    <property type="entry name" value="Ig-like_CS_Receptor"/>
</dbReference>
<accession>A0A7K4Z016</accession>
<keyword evidence="6" id="KW-1133">Transmembrane helix</keyword>
<dbReference type="EMBL" id="VYZL01004844">
    <property type="protein sequence ID" value="NWR64710.1"/>
    <property type="molecule type" value="Genomic_DNA"/>
</dbReference>
<keyword evidence="2" id="KW-1015">Disulfide bond</keyword>
<dbReference type="InterPro" id="IPR003599">
    <property type="entry name" value="Ig_sub"/>
</dbReference>
<feature type="non-terminal residue" evidence="8">
    <location>
        <position position="1"/>
    </location>
</feature>
<dbReference type="Proteomes" id="UP000551127">
    <property type="component" value="Unassembled WGS sequence"/>
</dbReference>
<dbReference type="SMART" id="SM00409">
    <property type="entry name" value="IG"/>
    <property type="match status" value="1"/>
</dbReference>
<feature type="transmembrane region" description="Helical" evidence="6">
    <location>
        <begin position="123"/>
        <end position="144"/>
    </location>
</feature>
<dbReference type="InterPro" id="IPR007110">
    <property type="entry name" value="Ig-like_dom"/>
</dbReference>
<sequence>GAQTAQRFELRQPQDRVTLTAGQTLTLTCTVSGTGPPGPMKWLKGWGSGNKTVYEETGTFPRVTRVQNGSNSDFSIRIGDAQPEDAGTYHCVKFSRSVNGVEVFDHGKGTEVSVHETTLVPTMVAAAAVLCFLLLGLLVAFCLYRRKRQGEADSQGLARLAATGSFVPIPLRCCARTPRFVPTTSSFCTPRRANHLIHAPHPGQGSQADNDIHYADLQPLPAAPRHGRSPGAAHSEYASVRVAAK</sequence>
<dbReference type="SUPFAM" id="SSF48726">
    <property type="entry name" value="Immunoglobulin"/>
    <property type="match status" value="1"/>
</dbReference>
<dbReference type="Pfam" id="PF07686">
    <property type="entry name" value="V-set"/>
    <property type="match status" value="1"/>
</dbReference>
<evidence type="ECO:0000256" key="3">
    <source>
        <dbReference type="ARBA" id="ARBA00023180"/>
    </source>
</evidence>
<keyword evidence="6" id="KW-0472">Membrane</keyword>
<dbReference type="InterPro" id="IPR036179">
    <property type="entry name" value="Ig-like_dom_sf"/>
</dbReference>
<feature type="non-terminal residue" evidence="8">
    <location>
        <position position="245"/>
    </location>
</feature>
<keyword evidence="4" id="KW-0393">Immunoglobulin domain</keyword>
<comment type="caution">
    <text evidence="8">The sequence shown here is derived from an EMBL/GenBank/DDBJ whole genome shotgun (WGS) entry which is preliminary data.</text>
</comment>
<evidence type="ECO:0000256" key="6">
    <source>
        <dbReference type="SAM" id="Phobius"/>
    </source>
</evidence>
<evidence type="ECO:0000259" key="7">
    <source>
        <dbReference type="PROSITE" id="PS50835"/>
    </source>
</evidence>
<keyword evidence="9" id="KW-1185">Reference proteome</keyword>
<name>A0A7K4Z016_BUCAB</name>
<protein>
    <submittedName>
        <fullName evidence="8">SHPS1 phosphatase</fullName>
    </submittedName>
</protein>
<evidence type="ECO:0000313" key="9">
    <source>
        <dbReference type="Proteomes" id="UP000551127"/>
    </source>
</evidence>
<dbReference type="SMART" id="SM00406">
    <property type="entry name" value="IGv"/>
    <property type="match status" value="1"/>
</dbReference>
<feature type="region of interest" description="Disordered" evidence="5">
    <location>
        <begin position="219"/>
        <end position="245"/>
    </location>
</feature>
<reference evidence="8 9" key="1">
    <citation type="submission" date="2019-09" db="EMBL/GenBank/DDBJ databases">
        <title>Bird 10,000 Genomes (B10K) Project - Family phase.</title>
        <authorList>
            <person name="Zhang G."/>
        </authorList>
    </citation>
    <scope>NUCLEOTIDE SEQUENCE [LARGE SCALE GENOMIC DNA]</scope>
    <source>
        <strain evidence="8">B10K-DU-012-80</strain>
    </source>
</reference>
<keyword evidence="1" id="KW-0732">Signal</keyword>
<evidence type="ECO:0000256" key="2">
    <source>
        <dbReference type="ARBA" id="ARBA00023157"/>
    </source>
</evidence>
<feature type="domain" description="Ig-like" evidence="7">
    <location>
        <begin position="6"/>
        <end position="91"/>
    </location>
</feature>
<dbReference type="AlphaFoldDB" id="A0A7K4Z016"/>
<evidence type="ECO:0000256" key="5">
    <source>
        <dbReference type="SAM" id="MobiDB-lite"/>
    </source>
</evidence>
<dbReference type="PROSITE" id="PS50835">
    <property type="entry name" value="IG_LIKE"/>
    <property type="match status" value="1"/>
</dbReference>
<dbReference type="PANTHER" id="PTHR19971">
    <property type="entry name" value="SIGNAL-REGULATORY PROTEIN BETA"/>
    <property type="match status" value="1"/>
</dbReference>
<evidence type="ECO:0000256" key="1">
    <source>
        <dbReference type="ARBA" id="ARBA00022729"/>
    </source>
</evidence>
<dbReference type="Gene3D" id="2.60.40.10">
    <property type="entry name" value="Immunoglobulins"/>
    <property type="match status" value="1"/>
</dbReference>
<dbReference type="InterPro" id="IPR013106">
    <property type="entry name" value="Ig_V-set"/>
</dbReference>
<dbReference type="SMART" id="SM00408">
    <property type="entry name" value="IGc2"/>
    <property type="match status" value="1"/>
</dbReference>
<dbReference type="FunFam" id="2.60.40.10:FF:000295">
    <property type="entry name" value="Tyrosine-protein phosphatase non-receptor type substrate 1"/>
    <property type="match status" value="1"/>
</dbReference>
<dbReference type="InterPro" id="IPR003598">
    <property type="entry name" value="Ig_sub2"/>
</dbReference>
<keyword evidence="3" id="KW-0325">Glycoprotein</keyword>
<gene>
    <name evidence="8" type="primary">Sirpa</name>
    <name evidence="8" type="ORF">BUCABY_R01602</name>
</gene>
<dbReference type="InterPro" id="IPR013783">
    <property type="entry name" value="Ig-like_fold"/>
</dbReference>
<dbReference type="OrthoDB" id="6370831at2759"/>